<dbReference type="RefSeq" id="WP_145263481.1">
    <property type="nucleotide sequence ID" value="NZ_CP036316.1"/>
</dbReference>
<name>A0A517TAR9_9PLAN</name>
<dbReference type="Proteomes" id="UP000319976">
    <property type="component" value="Chromosome"/>
</dbReference>
<keyword evidence="2" id="KW-0472">Membrane</keyword>
<dbReference type="OrthoDB" id="260338at2"/>
<accession>A0A517TAR9</accession>
<protein>
    <submittedName>
        <fullName evidence="4">Mce related protein</fullName>
    </submittedName>
</protein>
<dbReference type="AlphaFoldDB" id="A0A517TAR9"/>
<keyword evidence="2" id="KW-1133">Transmembrane helix</keyword>
<dbReference type="PANTHER" id="PTHR33371:SF4">
    <property type="entry name" value="INTERMEMBRANE PHOSPHOLIPID TRANSPORT SYSTEM BINDING PROTEIN MLAD"/>
    <property type="match status" value="1"/>
</dbReference>
<dbReference type="EMBL" id="CP036316">
    <property type="protein sequence ID" value="QDT65460.1"/>
    <property type="molecule type" value="Genomic_DNA"/>
</dbReference>
<evidence type="ECO:0000313" key="4">
    <source>
        <dbReference type="EMBL" id="QDT65460.1"/>
    </source>
</evidence>
<organism evidence="4 5">
    <name type="scientific">Calycomorphotria hydatis</name>
    <dbReference type="NCBI Taxonomy" id="2528027"/>
    <lineage>
        <taxon>Bacteria</taxon>
        <taxon>Pseudomonadati</taxon>
        <taxon>Planctomycetota</taxon>
        <taxon>Planctomycetia</taxon>
        <taxon>Planctomycetales</taxon>
        <taxon>Planctomycetaceae</taxon>
        <taxon>Calycomorphotria</taxon>
    </lineage>
</organism>
<sequence>MTERQLQFRVGLFTIFAIVAGTAMVITFGKLDSLFEKSYVIAVHYTHAPGVFAGTPVRKNGVSIGRVTDVLFDDEHGGVLLVTKIRGDVKLRIDATPHLARTLLGDSSINFEPGSSDQFLPPNARLEGTPPVDPMDIVNNFERQLSKALASFEATSSAWRELAVDTNGLINNNQEKFQLVLDRAAASLHEFSKSMQGMQQTIANANSLVGDPRNQEAIRKTISALPLLVTETRQIMTDTRKILAETKQAVTVARTSLGHVDENLENLKHVTKPLAERTASTVAKLESTLTNMESFSKELNEFIEVVNSEDGSLQKLAKDPALYRNLNRSAESLSILLTNLSPIIRDMRVFSDKVARHPELIGVGGVFRGSDGLKAPEPTTSVPESVPPPRISGSTSRGGQSSRR</sequence>
<evidence type="ECO:0000313" key="5">
    <source>
        <dbReference type="Proteomes" id="UP000319976"/>
    </source>
</evidence>
<dbReference type="PANTHER" id="PTHR33371">
    <property type="entry name" value="INTERMEMBRANE PHOSPHOLIPID TRANSPORT SYSTEM BINDING PROTEIN MLAD-RELATED"/>
    <property type="match status" value="1"/>
</dbReference>
<evidence type="ECO:0000259" key="3">
    <source>
        <dbReference type="Pfam" id="PF02470"/>
    </source>
</evidence>
<feature type="transmembrane region" description="Helical" evidence="2">
    <location>
        <begin position="6"/>
        <end position="28"/>
    </location>
</feature>
<feature type="compositionally biased region" description="Low complexity" evidence="1">
    <location>
        <begin position="392"/>
        <end position="404"/>
    </location>
</feature>
<dbReference type="Pfam" id="PF02470">
    <property type="entry name" value="MlaD"/>
    <property type="match status" value="1"/>
</dbReference>
<gene>
    <name evidence="4" type="ORF">V22_27130</name>
</gene>
<dbReference type="InterPro" id="IPR003399">
    <property type="entry name" value="Mce/MlaD"/>
</dbReference>
<dbReference type="InterPro" id="IPR052336">
    <property type="entry name" value="MlaD_Phospholipid_Transporter"/>
</dbReference>
<evidence type="ECO:0000256" key="2">
    <source>
        <dbReference type="SAM" id="Phobius"/>
    </source>
</evidence>
<dbReference type="KEGG" id="chya:V22_27130"/>
<feature type="region of interest" description="Disordered" evidence="1">
    <location>
        <begin position="367"/>
        <end position="404"/>
    </location>
</feature>
<evidence type="ECO:0000256" key="1">
    <source>
        <dbReference type="SAM" id="MobiDB-lite"/>
    </source>
</evidence>
<proteinExistence type="predicted"/>
<keyword evidence="2" id="KW-0812">Transmembrane</keyword>
<reference evidence="4 5" key="1">
    <citation type="submission" date="2019-02" db="EMBL/GenBank/DDBJ databases">
        <title>Deep-cultivation of Planctomycetes and their phenomic and genomic characterization uncovers novel biology.</title>
        <authorList>
            <person name="Wiegand S."/>
            <person name="Jogler M."/>
            <person name="Boedeker C."/>
            <person name="Pinto D."/>
            <person name="Vollmers J."/>
            <person name="Rivas-Marin E."/>
            <person name="Kohn T."/>
            <person name="Peeters S.H."/>
            <person name="Heuer A."/>
            <person name="Rast P."/>
            <person name="Oberbeckmann S."/>
            <person name="Bunk B."/>
            <person name="Jeske O."/>
            <person name="Meyerdierks A."/>
            <person name="Storesund J.E."/>
            <person name="Kallscheuer N."/>
            <person name="Luecker S."/>
            <person name="Lage O.M."/>
            <person name="Pohl T."/>
            <person name="Merkel B.J."/>
            <person name="Hornburger P."/>
            <person name="Mueller R.-W."/>
            <person name="Bruemmer F."/>
            <person name="Labrenz M."/>
            <person name="Spormann A.M."/>
            <person name="Op den Camp H."/>
            <person name="Overmann J."/>
            <person name="Amann R."/>
            <person name="Jetten M.S.M."/>
            <person name="Mascher T."/>
            <person name="Medema M.H."/>
            <person name="Devos D.P."/>
            <person name="Kaster A.-K."/>
            <person name="Ovreas L."/>
            <person name="Rohde M."/>
            <person name="Galperin M.Y."/>
            <person name="Jogler C."/>
        </authorList>
    </citation>
    <scope>NUCLEOTIDE SEQUENCE [LARGE SCALE GENOMIC DNA]</scope>
    <source>
        <strain evidence="4 5">V22</strain>
    </source>
</reference>
<dbReference type="SUPFAM" id="SSF58104">
    <property type="entry name" value="Methyl-accepting chemotaxis protein (MCP) signaling domain"/>
    <property type="match status" value="1"/>
</dbReference>
<keyword evidence="5" id="KW-1185">Reference proteome</keyword>
<feature type="domain" description="Mce/MlaD" evidence="3">
    <location>
        <begin position="38"/>
        <end position="114"/>
    </location>
</feature>